<protein>
    <submittedName>
        <fullName evidence="2">Uncharacterized protein</fullName>
    </submittedName>
</protein>
<feature type="non-terminal residue" evidence="2">
    <location>
        <position position="489"/>
    </location>
</feature>
<keyword evidence="3" id="KW-1185">Reference proteome</keyword>
<evidence type="ECO:0000256" key="1">
    <source>
        <dbReference type="SAM" id="MobiDB-lite"/>
    </source>
</evidence>
<dbReference type="OrthoDB" id="3227169at2759"/>
<feature type="compositionally biased region" description="Polar residues" evidence="1">
    <location>
        <begin position="133"/>
        <end position="143"/>
    </location>
</feature>
<accession>A0A0C3KH96</accession>
<gene>
    <name evidence="2" type="ORF">M407DRAFT_29521</name>
</gene>
<proteinExistence type="predicted"/>
<name>A0A0C3KH96_9AGAM</name>
<dbReference type="HOGENOM" id="CLU_558495_0_0_1"/>
<organism evidence="2 3">
    <name type="scientific">Tulasnella calospora MUT 4182</name>
    <dbReference type="NCBI Taxonomy" id="1051891"/>
    <lineage>
        <taxon>Eukaryota</taxon>
        <taxon>Fungi</taxon>
        <taxon>Dikarya</taxon>
        <taxon>Basidiomycota</taxon>
        <taxon>Agaricomycotina</taxon>
        <taxon>Agaricomycetes</taxon>
        <taxon>Cantharellales</taxon>
        <taxon>Tulasnellaceae</taxon>
        <taxon>Tulasnella</taxon>
    </lineage>
</organism>
<feature type="compositionally biased region" description="Basic residues" evidence="1">
    <location>
        <begin position="347"/>
        <end position="357"/>
    </location>
</feature>
<feature type="compositionally biased region" description="Polar residues" evidence="1">
    <location>
        <begin position="104"/>
        <end position="126"/>
    </location>
</feature>
<dbReference type="AlphaFoldDB" id="A0A0C3KH96"/>
<reference evidence="2 3" key="1">
    <citation type="submission" date="2014-04" db="EMBL/GenBank/DDBJ databases">
        <authorList>
            <consortium name="DOE Joint Genome Institute"/>
            <person name="Kuo A."/>
            <person name="Girlanda M."/>
            <person name="Perotto S."/>
            <person name="Kohler A."/>
            <person name="Nagy L.G."/>
            <person name="Floudas D."/>
            <person name="Copeland A."/>
            <person name="Barry K.W."/>
            <person name="Cichocki N."/>
            <person name="Veneault-Fourrey C."/>
            <person name="LaButti K."/>
            <person name="Lindquist E.A."/>
            <person name="Lipzen A."/>
            <person name="Lundell T."/>
            <person name="Morin E."/>
            <person name="Murat C."/>
            <person name="Sun H."/>
            <person name="Tunlid A."/>
            <person name="Henrissat B."/>
            <person name="Grigoriev I.V."/>
            <person name="Hibbett D.S."/>
            <person name="Martin F."/>
            <person name="Nordberg H.P."/>
            <person name="Cantor M.N."/>
            <person name="Hua S.X."/>
        </authorList>
    </citation>
    <scope>NUCLEOTIDE SEQUENCE [LARGE SCALE GENOMIC DNA]</scope>
    <source>
        <strain evidence="2 3">MUT 4182</strain>
    </source>
</reference>
<feature type="compositionally biased region" description="Basic and acidic residues" evidence="1">
    <location>
        <begin position="66"/>
        <end position="87"/>
    </location>
</feature>
<feature type="compositionally biased region" description="Acidic residues" evidence="1">
    <location>
        <begin position="261"/>
        <end position="275"/>
    </location>
</feature>
<reference evidence="3" key="2">
    <citation type="submission" date="2015-01" db="EMBL/GenBank/DDBJ databases">
        <title>Evolutionary Origins and Diversification of the Mycorrhizal Mutualists.</title>
        <authorList>
            <consortium name="DOE Joint Genome Institute"/>
            <consortium name="Mycorrhizal Genomics Consortium"/>
            <person name="Kohler A."/>
            <person name="Kuo A."/>
            <person name="Nagy L.G."/>
            <person name="Floudas D."/>
            <person name="Copeland A."/>
            <person name="Barry K.W."/>
            <person name="Cichocki N."/>
            <person name="Veneault-Fourrey C."/>
            <person name="LaButti K."/>
            <person name="Lindquist E.A."/>
            <person name="Lipzen A."/>
            <person name="Lundell T."/>
            <person name="Morin E."/>
            <person name="Murat C."/>
            <person name="Riley R."/>
            <person name="Ohm R."/>
            <person name="Sun H."/>
            <person name="Tunlid A."/>
            <person name="Henrissat B."/>
            <person name="Grigoriev I.V."/>
            <person name="Hibbett D.S."/>
            <person name="Martin F."/>
        </authorList>
    </citation>
    <scope>NUCLEOTIDE SEQUENCE [LARGE SCALE GENOMIC DNA]</scope>
    <source>
        <strain evidence="3">MUT 4182</strain>
    </source>
</reference>
<feature type="region of interest" description="Disordered" evidence="1">
    <location>
        <begin position="249"/>
        <end position="295"/>
    </location>
</feature>
<evidence type="ECO:0000313" key="3">
    <source>
        <dbReference type="Proteomes" id="UP000054248"/>
    </source>
</evidence>
<feature type="compositionally biased region" description="Basic residues" evidence="1">
    <location>
        <begin position="88"/>
        <end position="98"/>
    </location>
</feature>
<dbReference type="Proteomes" id="UP000054248">
    <property type="component" value="Unassembled WGS sequence"/>
</dbReference>
<feature type="region of interest" description="Disordered" evidence="1">
    <location>
        <begin position="321"/>
        <end position="372"/>
    </location>
</feature>
<sequence>MPAKQNFIDPNAYNHLQTAVQPAHPNTPSTMRPSASVAARTRHATRGSQINATTHVTEPGHIEIQRFEDPNAPDPGEKGDMEYEVPGKKKKKKGRTRAAKIAPPTTQHNASQTPAAPVQSLPTPSLSAPACTNLPSSLTAPRTSSSQSHFQSLASSSPLNYANQTVPPTTTQGYTTIYAQPLPSTTSSGTGGFAVLPSPAISTVPMGLWSNSSSPHGQILTTTFHPSSPIINPTPPANPGFNQFALTPTPGGVHQESMYGESDEEDEDEDGEDEFASISLSAPTNPPAGAMSDSLGAHVTPARHLDQAFTQTGPFQEATNTVTSQSELNGADVLTGDDDNVLESLRNKTKRRRRPHTRLGNAGAPDSEQAPLDRLDADLTNLNAYNEHERPFLHLARVVYSALLVTREAMPLPGTALKFQIEAYEEAGRLLKQGRPLTLPLKPDSRHLRLIAKHGPTARGRLKTAALNTIVNDYGIKDGRAEPEVVAMR</sequence>
<evidence type="ECO:0000313" key="2">
    <source>
        <dbReference type="EMBL" id="KIO20858.1"/>
    </source>
</evidence>
<feature type="region of interest" description="Disordered" evidence="1">
    <location>
        <begin position="66"/>
        <end position="152"/>
    </location>
</feature>
<dbReference type="EMBL" id="KN823158">
    <property type="protein sequence ID" value="KIO20858.1"/>
    <property type="molecule type" value="Genomic_DNA"/>
</dbReference>